<dbReference type="Proteomes" id="UP000499080">
    <property type="component" value="Unassembled WGS sequence"/>
</dbReference>
<feature type="compositionally biased region" description="Basic and acidic residues" evidence="1">
    <location>
        <begin position="14"/>
        <end position="25"/>
    </location>
</feature>
<evidence type="ECO:0000313" key="2">
    <source>
        <dbReference type="EMBL" id="GBN65875.1"/>
    </source>
</evidence>
<keyword evidence="3" id="KW-1185">Reference proteome</keyword>
<feature type="compositionally biased region" description="Polar residues" evidence="1">
    <location>
        <begin position="1"/>
        <end position="12"/>
    </location>
</feature>
<feature type="region of interest" description="Disordered" evidence="1">
    <location>
        <begin position="1"/>
        <end position="28"/>
    </location>
</feature>
<evidence type="ECO:0000313" key="3">
    <source>
        <dbReference type="Proteomes" id="UP000499080"/>
    </source>
</evidence>
<accession>A0A4Y2QRP4</accession>
<protein>
    <submittedName>
        <fullName evidence="2">Uncharacterized protein</fullName>
    </submittedName>
</protein>
<organism evidence="2 3">
    <name type="scientific">Araneus ventricosus</name>
    <name type="common">Orbweaver spider</name>
    <name type="synonym">Epeira ventricosa</name>
    <dbReference type="NCBI Taxonomy" id="182803"/>
    <lineage>
        <taxon>Eukaryota</taxon>
        <taxon>Metazoa</taxon>
        <taxon>Ecdysozoa</taxon>
        <taxon>Arthropoda</taxon>
        <taxon>Chelicerata</taxon>
        <taxon>Arachnida</taxon>
        <taxon>Araneae</taxon>
        <taxon>Araneomorphae</taxon>
        <taxon>Entelegynae</taxon>
        <taxon>Araneoidea</taxon>
        <taxon>Araneidae</taxon>
        <taxon>Araneus</taxon>
    </lineage>
</organism>
<dbReference type="AlphaFoldDB" id="A0A4Y2QRP4"/>
<reference evidence="2 3" key="1">
    <citation type="journal article" date="2019" name="Sci. Rep.">
        <title>Orb-weaving spider Araneus ventricosus genome elucidates the spidroin gene catalogue.</title>
        <authorList>
            <person name="Kono N."/>
            <person name="Nakamura H."/>
            <person name="Ohtoshi R."/>
            <person name="Moran D.A.P."/>
            <person name="Shinohara A."/>
            <person name="Yoshida Y."/>
            <person name="Fujiwara M."/>
            <person name="Mori M."/>
            <person name="Tomita M."/>
            <person name="Arakawa K."/>
        </authorList>
    </citation>
    <scope>NUCLEOTIDE SEQUENCE [LARGE SCALE GENOMIC DNA]</scope>
</reference>
<name>A0A4Y2QRP4_ARAVE</name>
<proteinExistence type="predicted"/>
<evidence type="ECO:0000256" key="1">
    <source>
        <dbReference type="SAM" id="MobiDB-lite"/>
    </source>
</evidence>
<dbReference type="EMBL" id="BGPR01014590">
    <property type="protein sequence ID" value="GBN65875.1"/>
    <property type="molecule type" value="Genomic_DNA"/>
</dbReference>
<sequence length="85" mass="9680">MGGESDVSQPNRGTRIDPQEKEHAWTTKGQRPLLVQNVLKYSYETFTIFNGIQNIEQRREDIVLPCANTGKSSNPHSRYSFLKGL</sequence>
<gene>
    <name evidence="2" type="ORF">AVEN_223672_1</name>
</gene>
<comment type="caution">
    <text evidence="2">The sequence shown here is derived from an EMBL/GenBank/DDBJ whole genome shotgun (WGS) entry which is preliminary data.</text>
</comment>